<dbReference type="PANTHER" id="PTHR45990:SF1">
    <property type="entry name" value="DNA REPAIR PROTEIN REV1"/>
    <property type="match status" value="1"/>
</dbReference>
<dbReference type="AlphaFoldDB" id="A0A4Y7TPV3"/>
<organism evidence="3 4">
    <name type="scientific">Coprinellus micaceus</name>
    <name type="common">Glistening ink-cap mushroom</name>
    <name type="synonym">Coprinus micaceus</name>
    <dbReference type="NCBI Taxonomy" id="71717"/>
    <lineage>
        <taxon>Eukaryota</taxon>
        <taxon>Fungi</taxon>
        <taxon>Dikarya</taxon>
        <taxon>Basidiomycota</taxon>
        <taxon>Agaricomycotina</taxon>
        <taxon>Agaricomycetes</taxon>
        <taxon>Agaricomycetidae</taxon>
        <taxon>Agaricales</taxon>
        <taxon>Agaricineae</taxon>
        <taxon>Psathyrellaceae</taxon>
        <taxon>Coprinellus</taxon>
    </lineage>
</organism>
<dbReference type="Gene3D" id="3.40.50.10190">
    <property type="entry name" value="BRCT domain"/>
    <property type="match status" value="1"/>
</dbReference>
<evidence type="ECO:0000313" key="4">
    <source>
        <dbReference type="Proteomes" id="UP000298030"/>
    </source>
</evidence>
<evidence type="ECO:0000256" key="1">
    <source>
        <dbReference type="SAM" id="MobiDB-lite"/>
    </source>
</evidence>
<sequence length="212" mass="23886">MEKYFKVVKRSAAQLNSELEAKDNGNESSTSSTIKPKATFHPHSNSSVEQDETNPITHSDLADRSDKVLSTTTGHQVAEDTMSRRRYFKERTAALHVQQKPSQPSAPATGIFRNTRIYINGYLEGTTDIEIKRLVIEGGGKILFTPSRATHILTSTGLSASKIQKHLKSIANRPYVVKPEWVLESVEGNRRRSEREYVVKMDQTLRQFLQGQ</sequence>
<dbReference type="PROSITE" id="PS50172">
    <property type="entry name" value="BRCT"/>
    <property type="match status" value="1"/>
</dbReference>
<feature type="compositionally biased region" description="Polar residues" evidence="1">
    <location>
        <begin position="42"/>
        <end position="57"/>
    </location>
</feature>
<dbReference type="SUPFAM" id="SSF52113">
    <property type="entry name" value="BRCT domain"/>
    <property type="match status" value="1"/>
</dbReference>
<dbReference type="Proteomes" id="UP000298030">
    <property type="component" value="Unassembled WGS sequence"/>
</dbReference>
<dbReference type="EMBL" id="QPFP01000007">
    <property type="protein sequence ID" value="TEB35602.1"/>
    <property type="molecule type" value="Genomic_DNA"/>
</dbReference>
<evidence type="ECO:0000313" key="3">
    <source>
        <dbReference type="EMBL" id="TEB35602.1"/>
    </source>
</evidence>
<protein>
    <recommendedName>
        <fullName evidence="2">BRCT domain-containing protein</fullName>
    </recommendedName>
</protein>
<evidence type="ECO:0000259" key="2">
    <source>
        <dbReference type="PROSITE" id="PS50172"/>
    </source>
</evidence>
<reference evidence="3 4" key="1">
    <citation type="journal article" date="2019" name="Nat. Ecol. Evol.">
        <title>Megaphylogeny resolves global patterns of mushroom evolution.</title>
        <authorList>
            <person name="Varga T."/>
            <person name="Krizsan K."/>
            <person name="Foldi C."/>
            <person name="Dima B."/>
            <person name="Sanchez-Garcia M."/>
            <person name="Sanchez-Ramirez S."/>
            <person name="Szollosi G.J."/>
            <person name="Szarkandi J.G."/>
            <person name="Papp V."/>
            <person name="Albert L."/>
            <person name="Andreopoulos W."/>
            <person name="Angelini C."/>
            <person name="Antonin V."/>
            <person name="Barry K.W."/>
            <person name="Bougher N.L."/>
            <person name="Buchanan P."/>
            <person name="Buyck B."/>
            <person name="Bense V."/>
            <person name="Catcheside P."/>
            <person name="Chovatia M."/>
            <person name="Cooper J."/>
            <person name="Damon W."/>
            <person name="Desjardin D."/>
            <person name="Finy P."/>
            <person name="Geml J."/>
            <person name="Haridas S."/>
            <person name="Hughes K."/>
            <person name="Justo A."/>
            <person name="Karasinski D."/>
            <person name="Kautmanova I."/>
            <person name="Kiss B."/>
            <person name="Kocsube S."/>
            <person name="Kotiranta H."/>
            <person name="LaButti K.M."/>
            <person name="Lechner B.E."/>
            <person name="Liimatainen K."/>
            <person name="Lipzen A."/>
            <person name="Lukacs Z."/>
            <person name="Mihaltcheva S."/>
            <person name="Morgado L.N."/>
            <person name="Niskanen T."/>
            <person name="Noordeloos M.E."/>
            <person name="Ohm R.A."/>
            <person name="Ortiz-Santana B."/>
            <person name="Ovrebo C."/>
            <person name="Racz N."/>
            <person name="Riley R."/>
            <person name="Savchenko A."/>
            <person name="Shiryaev A."/>
            <person name="Soop K."/>
            <person name="Spirin V."/>
            <person name="Szebenyi C."/>
            <person name="Tomsovsky M."/>
            <person name="Tulloss R.E."/>
            <person name="Uehling J."/>
            <person name="Grigoriev I.V."/>
            <person name="Vagvolgyi C."/>
            <person name="Papp T."/>
            <person name="Martin F.M."/>
            <person name="Miettinen O."/>
            <person name="Hibbett D.S."/>
            <person name="Nagy L.G."/>
        </authorList>
    </citation>
    <scope>NUCLEOTIDE SEQUENCE [LARGE SCALE GENOMIC DNA]</scope>
    <source>
        <strain evidence="3 4">FP101781</strain>
    </source>
</reference>
<dbReference type="Pfam" id="PF16589">
    <property type="entry name" value="BRCT_2"/>
    <property type="match status" value="1"/>
</dbReference>
<accession>A0A4Y7TPV3</accession>
<keyword evidence="4" id="KW-1185">Reference proteome</keyword>
<dbReference type="InterPro" id="IPR001357">
    <property type="entry name" value="BRCT_dom"/>
</dbReference>
<dbReference type="OrthoDB" id="427711at2759"/>
<comment type="caution">
    <text evidence="3">The sequence shown here is derived from an EMBL/GenBank/DDBJ whole genome shotgun (WGS) entry which is preliminary data.</text>
</comment>
<dbReference type="GO" id="GO:0042276">
    <property type="term" value="P:error-prone translesion synthesis"/>
    <property type="evidence" value="ECO:0007669"/>
    <property type="project" value="TreeGrafter"/>
</dbReference>
<dbReference type="SMART" id="SM00292">
    <property type="entry name" value="BRCT"/>
    <property type="match status" value="1"/>
</dbReference>
<gene>
    <name evidence="3" type="ORF">FA13DRAFT_1728446</name>
</gene>
<proteinExistence type="predicted"/>
<dbReference type="PANTHER" id="PTHR45990">
    <property type="entry name" value="DNA REPAIR PROTEIN REV1"/>
    <property type="match status" value="1"/>
</dbReference>
<feature type="domain" description="BRCT" evidence="2">
    <location>
        <begin position="107"/>
        <end position="199"/>
    </location>
</feature>
<dbReference type="GO" id="GO:0070987">
    <property type="term" value="P:error-free translesion synthesis"/>
    <property type="evidence" value="ECO:0007669"/>
    <property type="project" value="TreeGrafter"/>
</dbReference>
<dbReference type="GO" id="GO:0005634">
    <property type="term" value="C:nucleus"/>
    <property type="evidence" value="ECO:0007669"/>
    <property type="project" value="TreeGrafter"/>
</dbReference>
<name>A0A4Y7TPV3_COPMI</name>
<dbReference type="GO" id="GO:0003887">
    <property type="term" value="F:DNA-directed DNA polymerase activity"/>
    <property type="evidence" value="ECO:0007669"/>
    <property type="project" value="TreeGrafter"/>
</dbReference>
<feature type="region of interest" description="Disordered" evidence="1">
    <location>
        <begin position="17"/>
        <end position="82"/>
    </location>
</feature>
<dbReference type="STRING" id="71717.A0A4Y7TPV3"/>
<dbReference type="InterPro" id="IPR036420">
    <property type="entry name" value="BRCT_dom_sf"/>
</dbReference>
<dbReference type="GO" id="GO:0017125">
    <property type="term" value="F:deoxycytidyl transferase activity"/>
    <property type="evidence" value="ECO:0007669"/>
    <property type="project" value="TreeGrafter"/>
</dbReference>